<dbReference type="PANTHER" id="PTHR33223:SF10">
    <property type="entry name" value="AMINOTRANSFERASE-LIKE PLANT MOBILE DOMAIN-CONTAINING PROTEIN"/>
    <property type="match status" value="1"/>
</dbReference>
<accession>A0AAW2WWU6</accession>
<evidence type="ECO:0000256" key="1">
    <source>
        <dbReference type="SAM" id="MobiDB-lite"/>
    </source>
</evidence>
<proteinExistence type="predicted"/>
<gene>
    <name evidence="3" type="ORF">Slati_2179700</name>
</gene>
<feature type="region of interest" description="Disordered" evidence="1">
    <location>
        <begin position="54"/>
        <end position="96"/>
    </location>
</feature>
<organism evidence="3">
    <name type="scientific">Sesamum latifolium</name>
    <dbReference type="NCBI Taxonomy" id="2727402"/>
    <lineage>
        <taxon>Eukaryota</taxon>
        <taxon>Viridiplantae</taxon>
        <taxon>Streptophyta</taxon>
        <taxon>Embryophyta</taxon>
        <taxon>Tracheophyta</taxon>
        <taxon>Spermatophyta</taxon>
        <taxon>Magnoliopsida</taxon>
        <taxon>eudicotyledons</taxon>
        <taxon>Gunneridae</taxon>
        <taxon>Pentapetalae</taxon>
        <taxon>asterids</taxon>
        <taxon>lamiids</taxon>
        <taxon>Lamiales</taxon>
        <taxon>Pedaliaceae</taxon>
        <taxon>Sesamum</taxon>
    </lineage>
</organism>
<feature type="domain" description="Retrotransposon gag" evidence="2">
    <location>
        <begin position="254"/>
        <end position="310"/>
    </location>
</feature>
<comment type="caution">
    <text evidence="3">The sequence shown here is derived from an EMBL/GenBank/DDBJ whole genome shotgun (WGS) entry which is preliminary data.</text>
</comment>
<dbReference type="EMBL" id="JACGWN010000007">
    <property type="protein sequence ID" value="KAL0444570.1"/>
    <property type="molecule type" value="Genomic_DNA"/>
</dbReference>
<dbReference type="InterPro" id="IPR005162">
    <property type="entry name" value="Retrotrans_gag_dom"/>
</dbReference>
<feature type="compositionally biased region" description="Polar residues" evidence="1">
    <location>
        <begin position="1"/>
        <end position="28"/>
    </location>
</feature>
<name>A0AAW2WWU6_9LAMI</name>
<dbReference type="AlphaFoldDB" id="A0AAW2WWU6"/>
<dbReference type="PANTHER" id="PTHR33223">
    <property type="entry name" value="CCHC-TYPE DOMAIN-CONTAINING PROTEIN"/>
    <property type="match status" value="1"/>
</dbReference>
<protein>
    <recommendedName>
        <fullName evidence="2">Retrotransposon gag domain-containing protein</fullName>
    </recommendedName>
</protein>
<reference evidence="3" key="1">
    <citation type="submission" date="2020-06" db="EMBL/GenBank/DDBJ databases">
        <authorList>
            <person name="Li T."/>
            <person name="Hu X."/>
            <person name="Zhang T."/>
            <person name="Song X."/>
            <person name="Zhang H."/>
            <person name="Dai N."/>
            <person name="Sheng W."/>
            <person name="Hou X."/>
            <person name="Wei L."/>
        </authorList>
    </citation>
    <scope>NUCLEOTIDE SEQUENCE</scope>
    <source>
        <strain evidence="3">KEN1</strain>
        <tissue evidence="3">Leaf</tissue>
    </source>
</reference>
<reference evidence="3" key="2">
    <citation type="journal article" date="2024" name="Plant">
        <title>Genomic evolution and insights into agronomic trait innovations of Sesamum species.</title>
        <authorList>
            <person name="Miao H."/>
            <person name="Wang L."/>
            <person name="Qu L."/>
            <person name="Liu H."/>
            <person name="Sun Y."/>
            <person name="Le M."/>
            <person name="Wang Q."/>
            <person name="Wei S."/>
            <person name="Zheng Y."/>
            <person name="Lin W."/>
            <person name="Duan Y."/>
            <person name="Cao H."/>
            <person name="Xiong S."/>
            <person name="Wang X."/>
            <person name="Wei L."/>
            <person name="Li C."/>
            <person name="Ma Q."/>
            <person name="Ju M."/>
            <person name="Zhao R."/>
            <person name="Li G."/>
            <person name="Mu C."/>
            <person name="Tian Q."/>
            <person name="Mei H."/>
            <person name="Zhang T."/>
            <person name="Gao T."/>
            <person name="Zhang H."/>
        </authorList>
    </citation>
    <scope>NUCLEOTIDE SEQUENCE</scope>
    <source>
        <strain evidence="3">KEN1</strain>
    </source>
</reference>
<evidence type="ECO:0000259" key="2">
    <source>
        <dbReference type="Pfam" id="PF03732"/>
    </source>
</evidence>
<sequence>MEATNNRDSTSSGRMVPLTSDQGPTSAFSSLSSLLNSNVPTNLISHVQDVPLEERERASPSEMAGGGSTLPPPRAISLVADPSRRNTSSDTSTDELSPALMGAIQRIVSAAIREKLAVLTPARTTTPSDEDVPEELAEEGAPVHVLPVAERQGPLLVASQEVPPQWLARFECLQKGLQDVQYQIAKRAPSEEQQGVPFSEEIMADDLSLNWKKPNLPEYDGTMDPQEHLSYFENIALLHRYTGYGGVVVNTLTSAQQWFSQLPSGSIRSFREFRSLFLHQFASSKRCQKTIMSLFSLEQREGESLRDYLQGNPKKPPSNFHSLLALAEQYINLEEAREYKNEVFGEKRKKKEDEDLLHPCAFSE</sequence>
<evidence type="ECO:0000313" key="3">
    <source>
        <dbReference type="EMBL" id="KAL0444570.1"/>
    </source>
</evidence>
<dbReference type="Pfam" id="PF03732">
    <property type="entry name" value="Retrotrans_gag"/>
    <property type="match status" value="1"/>
</dbReference>
<feature type="region of interest" description="Disordered" evidence="1">
    <location>
        <begin position="1"/>
        <end position="33"/>
    </location>
</feature>